<reference evidence="10" key="1">
    <citation type="journal article" date="2024" name="Algal Res.">
        <title>Biochemical, toxicological and genomic investigation of a high-biomass producing Limnothrix strain isolated from Italian shallow drinking water reservoir.</title>
        <authorList>
            <person name="Simonazzi M."/>
            <person name="Shishido T.K."/>
            <person name="Delbaje E."/>
            <person name="Wahlsten M."/>
            <person name="Fewer D.P."/>
            <person name="Sivonen K."/>
            <person name="Pezzolesi L."/>
            <person name="Pistocchi R."/>
        </authorList>
    </citation>
    <scope>NUCLEOTIDE SEQUENCE [LARGE SCALE GENOMIC DNA]</scope>
    <source>
        <strain evidence="10">LRLZ20PSL1</strain>
    </source>
</reference>
<dbReference type="PANTHER" id="PTHR37311">
    <property type="entry name" value="2-PHOSPHOSULFOLACTATE PHOSPHATASE-RELATED"/>
    <property type="match status" value="1"/>
</dbReference>
<evidence type="ECO:0000256" key="5">
    <source>
        <dbReference type="ARBA" id="ARBA00022801"/>
    </source>
</evidence>
<dbReference type="EMBL" id="JAZAQF010000059">
    <property type="protein sequence ID" value="MFG3817931.1"/>
    <property type="molecule type" value="Genomic_DNA"/>
</dbReference>
<comment type="similarity">
    <text evidence="2 8">Belongs to the ComB family.</text>
</comment>
<evidence type="ECO:0000256" key="7">
    <source>
        <dbReference type="ARBA" id="ARBA00033711"/>
    </source>
</evidence>
<comment type="cofactor">
    <cofactor evidence="1 8">
        <name>Mg(2+)</name>
        <dbReference type="ChEBI" id="CHEBI:18420"/>
    </cofactor>
</comment>
<evidence type="ECO:0000256" key="6">
    <source>
        <dbReference type="ARBA" id="ARBA00022842"/>
    </source>
</evidence>
<dbReference type="InterPro" id="IPR036702">
    <property type="entry name" value="ComB-like_sf"/>
</dbReference>
<evidence type="ECO:0000313" key="9">
    <source>
        <dbReference type="EMBL" id="MFG3817931.1"/>
    </source>
</evidence>
<keyword evidence="5 8" id="KW-0378">Hydrolase</keyword>
<evidence type="ECO:0000256" key="2">
    <source>
        <dbReference type="ARBA" id="ARBA00009997"/>
    </source>
</evidence>
<comment type="catalytic activity">
    <reaction evidence="7 8">
        <text>(2R)-O-phospho-3-sulfolactate + H2O = (2R)-3-sulfolactate + phosphate</text>
        <dbReference type="Rhea" id="RHEA:23416"/>
        <dbReference type="ChEBI" id="CHEBI:15377"/>
        <dbReference type="ChEBI" id="CHEBI:15597"/>
        <dbReference type="ChEBI" id="CHEBI:43474"/>
        <dbReference type="ChEBI" id="CHEBI:58738"/>
        <dbReference type="EC" id="3.1.3.71"/>
    </reaction>
</comment>
<name>A0ABW7C9U5_9CYAN</name>
<dbReference type="EC" id="3.1.3.71" evidence="3 8"/>
<evidence type="ECO:0000256" key="4">
    <source>
        <dbReference type="ARBA" id="ARBA00021948"/>
    </source>
</evidence>
<sequence>MKISVFHTPELTPQFSGSESPTTPAPDCAIAIDVLRATTTIATALAAGAESVQAFCTLEELMTTSEAWPADRRIRIGERGGKTVEGCDLGNSPLDCTPDRVAGKRLFMSTTNGTRALQTIQSAPVVLAAALVNRRAIVDFVLAQQPATLWMTASGWEGSFSLEDTVCAGAIISALLEKLGQDSDWFGNDEAVAALALYDQWRDRLLQLFHQASHGQRLLRLGLLEDLEYCASQDRLDVVPIQTAPAVLTRA</sequence>
<dbReference type="HAMAP" id="MF_00490">
    <property type="entry name" value="ComB"/>
    <property type="match status" value="1"/>
</dbReference>
<organism evidence="9 10">
    <name type="scientific">Limnothrix redekei LRLZ20PSL1</name>
    <dbReference type="NCBI Taxonomy" id="3112953"/>
    <lineage>
        <taxon>Bacteria</taxon>
        <taxon>Bacillati</taxon>
        <taxon>Cyanobacteriota</taxon>
        <taxon>Cyanophyceae</taxon>
        <taxon>Pseudanabaenales</taxon>
        <taxon>Pseudanabaenaceae</taxon>
        <taxon>Limnothrix</taxon>
    </lineage>
</organism>
<dbReference type="Gene3D" id="3.90.1560.10">
    <property type="entry name" value="ComB-like"/>
    <property type="match status" value="1"/>
</dbReference>
<comment type="caution">
    <text evidence="9">The sequence shown here is derived from an EMBL/GenBank/DDBJ whole genome shotgun (WGS) entry which is preliminary data.</text>
</comment>
<proteinExistence type="inferred from homology"/>
<gene>
    <name evidence="8" type="primary">comB</name>
    <name evidence="9" type="ORF">VPK24_09815</name>
</gene>
<dbReference type="InterPro" id="IPR005238">
    <property type="entry name" value="ComB-like"/>
</dbReference>
<evidence type="ECO:0000256" key="8">
    <source>
        <dbReference type="HAMAP-Rule" id="MF_00490"/>
    </source>
</evidence>
<dbReference type="PANTHER" id="PTHR37311:SF1">
    <property type="entry name" value="2-PHOSPHOSULFOLACTATE PHOSPHATASE-RELATED"/>
    <property type="match status" value="1"/>
</dbReference>
<dbReference type="SUPFAM" id="SSF142823">
    <property type="entry name" value="ComB-like"/>
    <property type="match status" value="1"/>
</dbReference>
<dbReference type="RefSeq" id="WP_393012652.1">
    <property type="nucleotide sequence ID" value="NZ_JAZAQF010000059.1"/>
</dbReference>
<accession>A0ABW7C9U5</accession>
<dbReference type="Proteomes" id="UP001604335">
    <property type="component" value="Unassembled WGS sequence"/>
</dbReference>
<evidence type="ECO:0000256" key="1">
    <source>
        <dbReference type="ARBA" id="ARBA00001946"/>
    </source>
</evidence>
<keyword evidence="6 8" id="KW-0460">Magnesium</keyword>
<keyword evidence="10" id="KW-1185">Reference proteome</keyword>
<evidence type="ECO:0000313" key="10">
    <source>
        <dbReference type="Proteomes" id="UP001604335"/>
    </source>
</evidence>
<dbReference type="NCBIfam" id="NF002056">
    <property type="entry name" value="PRK00886.1-5"/>
    <property type="match status" value="1"/>
</dbReference>
<protein>
    <recommendedName>
        <fullName evidence="4 8">Probable 2-phosphosulfolactate phosphatase</fullName>
        <ecNumber evidence="3 8">3.1.3.71</ecNumber>
    </recommendedName>
</protein>
<evidence type="ECO:0000256" key="3">
    <source>
        <dbReference type="ARBA" id="ARBA00012953"/>
    </source>
</evidence>
<dbReference type="Pfam" id="PF04029">
    <property type="entry name" value="2-ph_phosp"/>
    <property type="match status" value="1"/>
</dbReference>